<feature type="transmembrane region" description="Helical" evidence="1">
    <location>
        <begin position="133"/>
        <end position="155"/>
    </location>
</feature>
<keyword evidence="3" id="KW-1185">Reference proteome</keyword>
<name>A0A4Y2IE41_ARAVE</name>
<comment type="caution">
    <text evidence="2">The sequence shown here is derived from an EMBL/GenBank/DDBJ whole genome shotgun (WGS) entry which is preliminary data.</text>
</comment>
<dbReference type="AlphaFoldDB" id="A0A4Y2IE41"/>
<dbReference type="PANTHER" id="PTHR21143:SF121">
    <property type="entry name" value="GUSTATORY AND ODORANT RECEPTOR 21A"/>
    <property type="match status" value="1"/>
</dbReference>
<feature type="transmembrane region" description="Helical" evidence="1">
    <location>
        <begin position="17"/>
        <end position="36"/>
    </location>
</feature>
<accession>A0A4Y2IE41</accession>
<feature type="transmembrane region" description="Helical" evidence="1">
    <location>
        <begin position="258"/>
        <end position="283"/>
    </location>
</feature>
<feature type="transmembrane region" description="Helical" evidence="1">
    <location>
        <begin position="182"/>
        <end position="211"/>
    </location>
</feature>
<feature type="transmembrane region" description="Helical" evidence="1">
    <location>
        <begin position="83"/>
        <end position="101"/>
    </location>
</feature>
<dbReference type="EMBL" id="BGPR01002569">
    <property type="protein sequence ID" value="GBM75642.1"/>
    <property type="molecule type" value="Genomic_DNA"/>
</dbReference>
<sequence>MEPQVAWSGNGNLKDQFAYTEFSLIAMFLRFSGIHISSSRRQSSSCAIVYTGIAASILITCFIFIMTEILFCGVTNYVDASVVAFNVFVLIISCILWIIVFRRKHLFVLLVEGLIDTHVSLSVISNSNLRRNVLAICCYICFMPILTSLPNLLAIQEESLQFYLHCYLYGFELPDFSYYGKVAMLLVFLTVENFVHFFFPNVVVVLIFFLCEYQHQAVVAYTKAWPRQLMDDMQNAKSGKMVELYSKLRKDFVRLRDLTSLPILLILTQKFLTLFFSLTVLLSNGTRRIFIEVIESTFFAANAIFALILIILSASKIQEEHRKIRELCLNASLKLREKSSDSECLWLLALLKSFVEREDMTMTAAGIVPLKRSLFLKLGASLVTYGVIIVQLDSTKKN</sequence>
<dbReference type="Proteomes" id="UP000499080">
    <property type="component" value="Unassembled WGS sequence"/>
</dbReference>
<dbReference type="OrthoDB" id="6424670at2759"/>
<dbReference type="GO" id="GO:0043025">
    <property type="term" value="C:neuronal cell body"/>
    <property type="evidence" value="ECO:0007669"/>
    <property type="project" value="TreeGrafter"/>
</dbReference>
<keyword evidence="1" id="KW-0812">Transmembrane</keyword>
<evidence type="ECO:0000256" key="1">
    <source>
        <dbReference type="SAM" id="Phobius"/>
    </source>
</evidence>
<reference evidence="2 3" key="1">
    <citation type="journal article" date="2019" name="Sci. Rep.">
        <title>Orb-weaving spider Araneus ventricosus genome elucidates the spidroin gene catalogue.</title>
        <authorList>
            <person name="Kono N."/>
            <person name="Nakamura H."/>
            <person name="Ohtoshi R."/>
            <person name="Moran D.A.P."/>
            <person name="Shinohara A."/>
            <person name="Yoshida Y."/>
            <person name="Fujiwara M."/>
            <person name="Mori M."/>
            <person name="Tomita M."/>
            <person name="Arakawa K."/>
        </authorList>
    </citation>
    <scope>NUCLEOTIDE SEQUENCE [LARGE SCALE GENOMIC DNA]</scope>
</reference>
<evidence type="ECO:0000313" key="3">
    <source>
        <dbReference type="Proteomes" id="UP000499080"/>
    </source>
</evidence>
<feature type="transmembrane region" description="Helical" evidence="1">
    <location>
        <begin position="374"/>
        <end position="392"/>
    </location>
</feature>
<evidence type="ECO:0000313" key="2">
    <source>
        <dbReference type="EMBL" id="GBM75642.1"/>
    </source>
</evidence>
<proteinExistence type="predicted"/>
<evidence type="ECO:0008006" key="4">
    <source>
        <dbReference type="Google" id="ProtNLM"/>
    </source>
</evidence>
<organism evidence="2 3">
    <name type="scientific">Araneus ventricosus</name>
    <name type="common">Orbweaver spider</name>
    <name type="synonym">Epeira ventricosa</name>
    <dbReference type="NCBI Taxonomy" id="182803"/>
    <lineage>
        <taxon>Eukaryota</taxon>
        <taxon>Metazoa</taxon>
        <taxon>Ecdysozoa</taxon>
        <taxon>Arthropoda</taxon>
        <taxon>Chelicerata</taxon>
        <taxon>Arachnida</taxon>
        <taxon>Araneae</taxon>
        <taxon>Araneomorphae</taxon>
        <taxon>Entelegynae</taxon>
        <taxon>Araneoidea</taxon>
        <taxon>Araneidae</taxon>
        <taxon>Araneus</taxon>
    </lineage>
</organism>
<dbReference type="PANTHER" id="PTHR21143">
    <property type="entry name" value="INVERTEBRATE GUSTATORY RECEPTOR"/>
    <property type="match status" value="1"/>
</dbReference>
<dbReference type="GO" id="GO:0030424">
    <property type="term" value="C:axon"/>
    <property type="evidence" value="ECO:0007669"/>
    <property type="project" value="TreeGrafter"/>
</dbReference>
<dbReference type="GO" id="GO:0030425">
    <property type="term" value="C:dendrite"/>
    <property type="evidence" value="ECO:0007669"/>
    <property type="project" value="TreeGrafter"/>
</dbReference>
<keyword evidence="1" id="KW-1133">Transmembrane helix</keyword>
<feature type="transmembrane region" description="Helical" evidence="1">
    <location>
        <begin position="48"/>
        <end position="71"/>
    </location>
</feature>
<protein>
    <recommendedName>
        <fullName evidence="4">Gustatory receptor</fullName>
    </recommendedName>
</protein>
<keyword evidence="1" id="KW-0472">Membrane</keyword>
<feature type="transmembrane region" description="Helical" evidence="1">
    <location>
        <begin position="289"/>
        <end position="315"/>
    </location>
</feature>
<gene>
    <name evidence="2" type="ORF">AVEN_15970_1</name>
</gene>